<protein>
    <submittedName>
        <fullName evidence="1">Uncharacterized protein</fullName>
    </submittedName>
</protein>
<accession>A0A6A6GWP1</accession>
<evidence type="ECO:0000313" key="2">
    <source>
        <dbReference type="Proteomes" id="UP000800092"/>
    </source>
</evidence>
<proteinExistence type="predicted"/>
<dbReference type="EMBL" id="ML991845">
    <property type="protein sequence ID" value="KAF2230206.1"/>
    <property type="molecule type" value="Genomic_DNA"/>
</dbReference>
<evidence type="ECO:0000313" key="1">
    <source>
        <dbReference type="EMBL" id="KAF2230206.1"/>
    </source>
</evidence>
<sequence>MAQSRSPETVLMVGSVPLKSSKEVFKEVCRVLSGRLHTIPDGETGDRWNYIGWQLTRFPSAARRMELGGTHLPDTGKRNYTLDSIQPTSYDEAAIASYAEFKQLQNQGLIPPDVRFQISLPTPFNSLIGHLKPEVHAEIEPLYE</sequence>
<keyword evidence="2" id="KW-1185">Reference proteome</keyword>
<dbReference type="Proteomes" id="UP000800092">
    <property type="component" value="Unassembled WGS sequence"/>
</dbReference>
<name>A0A6A6GWP1_VIRVR</name>
<dbReference type="OrthoDB" id="5422863at2759"/>
<gene>
    <name evidence="1" type="ORF">EV356DRAFT_520040</name>
</gene>
<organism evidence="1 2">
    <name type="scientific">Viridothelium virens</name>
    <name type="common">Speckled blister lichen</name>
    <name type="synonym">Trypethelium virens</name>
    <dbReference type="NCBI Taxonomy" id="1048519"/>
    <lineage>
        <taxon>Eukaryota</taxon>
        <taxon>Fungi</taxon>
        <taxon>Dikarya</taxon>
        <taxon>Ascomycota</taxon>
        <taxon>Pezizomycotina</taxon>
        <taxon>Dothideomycetes</taxon>
        <taxon>Dothideomycetes incertae sedis</taxon>
        <taxon>Trypetheliales</taxon>
        <taxon>Trypetheliaceae</taxon>
        <taxon>Viridothelium</taxon>
    </lineage>
</organism>
<reference evidence="1" key="1">
    <citation type="journal article" date="2020" name="Stud. Mycol.">
        <title>101 Dothideomycetes genomes: a test case for predicting lifestyles and emergence of pathogens.</title>
        <authorList>
            <person name="Haridas S."/>
            <person name="Albert R."/>
            <person name="Binder M."/>
            <person name="Bloem J."/>
            <person name="Labutti K."/>
            <person name="Salamov A."/>
            <person name="Andreopoulos B."/>
            <person name="Baker S."/>
            <person name="Barry K."/>
            <person name="Bills G."/>
            <person name="Bluhm B."/>
            <person name="Cannon C."/>
            <person name="Castanera R."/>
            <person name="Culley D."/>
            <person name="Daum C."/>
            <person name="Ezra D."/>
            <person name="Gonzalez J."/>
            <person name="Henrissat B."/>
            <person name="Kuo A."/>
            <person name="Liang C."/>
            <person name="Lipzen A."/>
            <person name="Lutzoni F."/>
            <person name="Magnuson J."/>
            <person name="Mondo S."/>
            <person name="Nolan M."/>
            <person name="Ohm R."/>
            <person name="Pangilinan J."/>
            <person name="Park H.-J."/>
            <person name="Ramirez L."/>
            <person name="Alfaro M."/>
            <person name="Sun H."/>
            <person name="Tritt A."/>
            <person name="Yoshinaga Y."/>
            <person name="Zwiers L.-H."/>
            <person name="Turgeon B."/>
            <person name="Goodwin S."/>
            <person name="Spatafora J."/>
            <person name="Crous P."/>
            <person name="Grigoriev I."/>
        </authorList>
    </citation>
    <scope>NUCLEOTIDE SEQUENCE</scope>
    <source>
        <strain evidence="1">Tuck. ex Michener</strain>
    </source>
</reference>
<dbReference type="AlphaFoldDB" id="A0A6A6GWP1"/>